<dbReference type="GO" id="GO:0003677">
    <property type="term" value="F:DNA binding"/>
    <property type="evidence" value="ECO:0007669"/>
    <property type="project" value="UniProtKB-KW"/>
</dbReference>
<proteinExistence type="predicted"/>
<feature type="region of interest" description="Disordered" evidence="3">
    <location>
        <begin position="1"/>
        <end position="24"/>
    </location>
</feature>
<reference evidence="4 6" key="1">
    <citation type="submission" date="2018-06" db="EMBL/GenBank/DDBJ databases">
        <title>Halonotius sp. F13-13 a new haloarchaeeon isolated from a solar saltern from Isla Cristina, Huelva, Spain.</title>
        <authorList>
            <person name="Duran-Viseras A."/>
            <person name="Sanchez-Porro C."/>
            <person name="Ventosa A."/>
        </authorList>
    </citation>
    <scope>NUCLEOTIDE SEQUENCE [LARGE SCALE GENOMIC DNA]</scope>
    <source>
        <strain evidence="4 6">CECT 7525</strain>
    </source>
</reference>
<gene>
    <name evidence="4" type="ORF">DP106_14485</name>
    <name evidence="5" type="ORF">DP106_14515</name>
</gene>
<dbReference type="EMBL" id="QMDW01000039">
    <property type="protein sequence ID" value="RJX47626.1"/>
    <property type="molecule type" value="Genomic_DNA"/>
</dbReference>
<dbReference type="AlphaFoldDB" id="A0A3A6PX28"/>
<dbReference type="Gene3D" id="1.10.443.10">
    <property type="entry name" value="Intergrase catalytic core"/>
    <property type="match status" value="1"/>
</dbReference>
<evidence type="ECO:0000313" key="4">
    <source>
        <dbReference type="EMBL" id="RJX47626.1"/>
    </source>
</evidence>
<accession>A0A3A6PX28</accession>
<dbReference type="InterPro" id="IPR013762">
    <property type="entry name" value="Integrase-like_cat_sf"/>
</dbReference>
<keyword evidence="1" id="KW-0238">DNA-binding</keyword>
<name>A0A3A6PX28_9EURY</name>
<dbReference type="InterPro" id="IPR011010">
    <property type="entry name" value="DNA_brk_join_enz"/>
</dbReference>
<dbReference type="OrthoDB" id="275486at2157"/>
<evidence type="ECO:0000313" key="6">
    <source>
        <dbReference type="Proteomes" id="UP000281564"/>
    </source>
</evidence>
<dbReference type="RefSeq" id="WP_120086474.1">
    <property type="nucleotide sequence ID" value="NZ_QMDW01000039.1"/>
</dbReference>
<protein>
    <submittedName>
        <fullName evidence="4">Integrase</fullName>
    </submittedName>
</protein>
<evidence type="ECO:0000313" key="5">
    <source>
        <dbReference type="EMBL" id="RJX47631.1"/>
    </source>
</evidence>
<keyword evidence="6" id="KW-1185">Reference proteome</keyword>
<dbReference type="GO" id="GO:0015074">
    <property type="term" value="P:DNA integration"/>
    <property type="evidence" value="ECO:0007669"/>
    <property type="project" value="InterPro"/>
</dbReference>
<organism evidence="4 6">
    <name type="scientific">Halonotius pteroides</name>
    <dbReference type="NCBI Taxonomy" id="268735"/>
    <lineage>
        <taxon>Archaea</taxon>
        <taxon>Methanobacteriati</taxon>
        <taxon>Methanobacteriota</taxon>
        <taxon>Stenosarchaea group</taxon>
        <taxon>Halobacteria</taxon>
        <taxon>Halobacteriales</taxon>
        <taxon>Haloferacaceae</taxon>
        <taxon>Halonotius</taxon>
    </lineage>
</organism>
<sequence>MSSISDAQFSEAEKKEADTTSSVDEIELKSAPIESFISEKRAQNKQNSFVQIQESRLREFEAFLYWLDKIHVCSASDAQIVEFNDFLKNGDRYLTITEPHNGSEGTREINLSDVSRHQILTTLVDFYNYLQMDKGIISNNPAQQALRGFSDDEFDLSPPDRMRIEMDEMREFLDWLDTPFERAIILSLLKTGVRIGELLNEDLQCVHIGDGSGGTHPVYQHILDQYDVSLRSEVRDKPDSVYIYSAFNEETVIDGEERKQGNKRKDDDGSVIPIDDELKTAIIEYLMMRSPPLEHKRTKTRIPLFTKPTSSGGLERLTYSSIRSQFGDHNTDSSGALAEYDWYKQGADTEDNVFMHYFRHYFTDNMKHNHGVYRGWMPTGVIAYIRGDVDKSAVVGSERSESTARENTYSHSDWRNWALNVEAPYLNNIYKFGVYDETLPRQPPQEVQI</sequence>
<dbReference type="Proteomes" id="UP000281564">
    <property type="component" value="Unassembled WGS sequence"/>
</dbReference>
<evidence type="ECO:0000256" key="3">
    <source>
        <dbReference type="SAM" id="MobiDB-lite"/>
    </source>
</evidence>
<keyword evidence="2" id="KW-0233">DNA recombination</keyword>
<dbReference type="EMBL" id="QMDW01000039">
    <property type="protein sequence ID" value="RJX47631.1"/>
    <property type="molecule type" value="Genomic_DNA"/>
</dbReference>
<dbReference type="GO" id="GO:0006310">
    <property type="term" value="P:DNA recombination"/>
    <property type="evidence" value="ECO:0007669"/>
    <property type="project" value="UniProtKB-KW"/>
</dbReference>
<evidence type="ECO:0000256" key="2">
    <source>
        <dbReference type="ARBA" id="ARBA00023172"/>
    </source>
</evidence>
<dbReference type="Gene3D" id="1.10.150.130">
    <property type="match status" value="1"/>
</dbReference>
<dbReference type="InterPro" id="IPR010998">
    <property type="entry name" value="Integrase_recombinase_N"/>
</dbReference>
<comment type="caution">
    <text evidence="4">The sequence shown here is derived from an EMBL/GenBank/DDBJ whole genome shotgun (WGS) entry which is preliminary data.</text>
</comment>
<dbReference type="SUPFAM" id="SSF56349">
    <property type="entry name" value="DNA breaking-rejoining enzymes"/>
    <property type="match status" value="1"/>
</dbReference>
<evidence type="ECO:0000256" key="1">
    <source>
        <dbReference type="ARBA" id="ARBA00023125"/>
    </source>
</evidence>